<organism evidence="5 6">
    <name type="scientific">Chrysochromulina tobinii</name>
    <dbReference type="NCBI Taxonomy" id="1460289"/>
    <lineage>
        <taxon>Eukaryota</taxon>
        <taxon>Haptista</taxon>
        <taxon>Haptophyta</taxon>
        <taxon>Prymnesiophyceae</taxon>
        <taxon>Prymnesiales</taxon>
        <taxon>Chrysochromulinaceae</taxon>
        <taxon>Chrysochromulina</taxon>
    </lineage>
</organism>
<dbReference type="GO" id="GO:0000993">
    <property type="term" value="F:RNA polymerase II complex binding"/>
    <property type="evidence" value="ECO:0007669"/>
    <property type="project" value="TreeGrafter"/>
</dbReference>
<sequence length="496" mass="54764">SSKENRGEKPSAADEERRRHEKRKKEEEAAVANKERQRMLNLIPVSSADMSGAARRLELGDFVCPYHFGAGLPPLPADPKLLEIDFERASFVRFRFDSAVEMSAKYELLPEPDLGITIDLVDPEAFAAAAPGTELDAADEELLSASAFAQALGERKGIAAVAKEMRENVTFLRKTPIMSNNLYDSVNKFQKVNMESKPVLETSKHLAMTTNTTRTLAQQIEAIEKSFDDAETINVRSSTLVHPSDPSLTPVSSVPVLPDYAGWDNRYSIMTFDIDPSLSKPGDLEVAYARERIGRALCKGFSRKEQDKNEMYLAYMLPPAREGADEALEEDVPLEWVREYQYTLAKRDTSAQDTYYLAIGETVASYNPIESRIAMARKSYRTKSARPSSITFSRRTVNEDEAESQNQRRLLLRGPGDTGPLRITHSVAPAAAEDEDEAAPAADEPDGFEMDDEDAAQADEPLLQDALPAAEGEGVPAGTDEDDEEEGDGMIIDDDA</sequence>
<dbReference type="GO" id="GO:0006368">
    <property type="term" value="P:transcription elongation by RNA polymerase II"/>
    <property type="evidence" value="ECO:0007669"/>
    <property type="project" value="InterPro"/>
</dbReference>
<evidence type="ECO:0000313" key="5">
    <source>
        <dbReference type="EMBL" id="KOO53616.1"/>
    </source>
</evidence>
<dbReference type="PANTHER" id="PTHR23188">
    <property type="entry name" value="RNA POLYMERASE II-ASSOCIATED FACTOR 1 HOMOLOG"/>
    <property type="match status" value="1"/>
</dbReference>
<feature type="compositionally biased region" description="Acidic residues" evidence="4">
    <location>
        <begin position="432"/>
        <end position="457"/>
    </location>
</feature>
<evidence type="ECO:0000256" key="2">
    <source>
        <dbReference type="ARBA" id="ARBA00007560"/>
    </source>
</evidence>
<reference evidence="6" key="1">
    <citation type="journal article" date="2015" name="PLoS Genet.">
        <title>Genome Sequence and Transcriptome Analyses of Chrysochromulina tobin: Metabolic Tools for Enhanced Algal Fitness in the Prominent Order Prymnesiales (Haptophyceae).</title>
        <authorList>
            <person name="Hovde B.T."/>
            <person name="Deodato C.R."/>
            <person name="Hunsperger H.M."/>
            <person name="Ryken S.A."/>
            <person name="Yost W."/>
            <person name="Jha R.K."/>
            <person name="Patterson J."/>
            <person name="Monnat R.J. Jr."/>
            <person name="Barlow S.B."/>
            <person name="Starkenburg S.R."/>
            <person name="Cattolico R.A."/>
        </authorList>
    </citation>
    <scope>NUCLEOTIDE SEQUENCE</scope>
    <source>
        <strain evidence="6">CCMP291</strain>
    </source>
</reference>
<dbReference type="PANTHER" id="PTHR23188:SF12">
    <property type="entry name" value="RNA POLYMERASE II-ASSOCIATED FACTOR 1 HOMOLOG"/>
    <property type="match status" value="1"/>
</dbReference>
<gene>
    <name evidence="5" type="ORF">Ctob_015077</name>
</gene>
<dbReference type="Pfam" id="PF03985">
    <property type="entry name" value="Paf1"/>
    <property type="match status" value="1"/>
</dbReference>
<feature type="compositionally biased region" description="Acidic residues" evidence="4">
    <location>
        <begin position="479"/>
        <end position="496"/>
    </location>
</feature>
<comment type="similarity">
    <text evidence="2">Belongs to the PAF1 family.</text>
</comment>
<evidence type="ECO:0000313" key="6">
    <source>
        <dbReference type="Proteomes" id="UP000037460"/>
    </source>
</evidence>
<dbReference type="AlphaFoldDB" id="A0A0M0LRK3"/>
<evidence type="ECO:0000256" key="1">
    <source>
        <dbReference type="ARBA" id="ARBA00004123"/>
    </source>
</evidence>
<feature type="region of interest" description="Disordered" evidence="4">
    <location>
        <begin position="394"/>
        <end position="496"/>
    </location>
</feature>
<keyword evidence="3" id="KW-0539">Nucleus</keyword>
<name>A0A0M0LRK3_9EUKA</name>
<dbReference type="OrthoDB" id="10260285at2759"/>
<dbReference type="GO" id="GO:0016593">
    <property type="term" value="C:Cdc73/Paf1 complex"/>
    <property type="evidence" value="ECO:0007669"/>
    <property type="project" value="InterPro"/>
</dbReference>
<feature type="non-terminal residue" evidence="5">
    <location>
        <position position="1"/>
    </location>
</feature>
<feature type="region of interest" description="Disordered" evidence="4">
    <location>
        <begin position="1"/>
        <end position="33"/>
    </location>
</feature>
<protein>
    <submittedName>
        <fullName evidence="5">RNA polymerase ii-associated factor 1-like protein</fullName>
    </submittedName>
</protein>
<accession>A0A0M0LRK3</accession>
<dbReference type="Proteomes" id="UP000037460">
    <property type="component" value="Unassembled WGS sequence"/>
</dbReference>
<dbReference type="InterPro" id="IPR007133">
    <property type="entry name" value="RNA_pol_II-assoc_Paf1"/>
</dbReference>
<proteinExistence type="inferred from homology"/>
<evidence type="ECO:0000256" key="4">
    <source>
        <dbReference type="SAM" id="MobiDB-lite"/>
    </source>
</evidence>
<comment type="caution">
    <text evidence="5">The sequence shown here is derived from an EMBL/GenBank/DDBJ whole genome shotgun (WGS) entry which is preliminary data.</text>
</comment>
<dbReference type="GO" id="GO:0003682">
    <property type="term" value="F:chromatin binding"/>
    <property type="evidence" value="ECO:0007669"/>
    <property type="project" value="TreeGrafter"/>
</dbReference>
<dbReference type="EMBL" id="JWZX01000153">
    <property type="protein sequence ID" value="KOO53616.1"/>
    <property type="molecule type" value="Genomic_DNA"/>
</dbReference>
<evidence type="ECO:0000256" key="3">
    <source>
        <dbReference type="ARBA" id="ARBA00023242"/>
    </source>
</evidence>
<keyword evidence="6" id="KW-1185">Reference proteome</keyword>
<comment type="subcellular location">
    <subcellularLocation>
        <location evidence="1">Nucleus</location>
    </subcellularLocation>
</comment>